<evidence type="ECO:0000256" key="9">
    <source>
        <dbReference type="RuleBase" id="RU000688"/>
    </source>
</evidence>
<sequence length="476" mass="54606">MLLEEVFNSLSNQTQVSNENVYLDPLGKIVVFMEPGLGMEDPVGILSVPEGFNIFKLLNLTSYPEDIDGWRIVFKNGSFRYEKLDSVFQQVRDIQYHMAVPSWVYYFLLALYLPVVSMGLVFNLTTITVILFTRKLRVDPRNSFIVALAISDLFLCIFTSPLTLWYTLEGHWPLGGNTEYICKFVKSGQDFPIFMSSFCIGAIACDRFRYIVQPLKSQMTANQGFLYSFLLVIVSSCFVSPIFFKTRMWHFPVLRNTFFCDINWEGESRVQYTLVSSTFHFLLTLIVVVFLYSLIYYRLKKRPPSQNEVANARRRRTTILMASITITFFCCWTPLVVYCFIYDFFRGLLPERDSYAMVGYTLSLLFGLGSSVANPILYTLLNDNFKAALKGIMSSVQANCLAFRRLYKENRATKSLVTESGMNTPKNTEIIDSPGRIKSLNVTSTQLVQLLPPKSVDEIHAKRYRRGSNKGTETRL</sequence>
<dbReference type="SUPFAM" id="SSF81321">
    <property type="entry name" value="Family A G protein-coupled receptor-like"/>
    <property type="match status" value="1"/>
</dbReference>
<dbReference type="InterPro" id="IPR017452">
    <property type="entry name" value="GPCR_Rhodpsn_7TM"/>
</dbReference>
<dbReference type="OrthoDB" id="9046662at2759"/>
<dbReference type="PANTHER" id="PTHR24235">
    <property type="entry name" value="NEUROPEPTIDE Y RECEPTOR"/>
    <property type="match status" value="1"/>
</dbReference>
<dbReference type="InterPro" id="IPR000276">
    <property type="entry name" value="GPCR_Rhodpsn"/>
</dbReference>
<comment type="subcellular location">
    <subcellularLocation>
        <location evidence="1">Membrane</location>
        <topology evidence="1">Multi-pass membrane protein</topology>
    </subcellularLocation>
</comment>
<feature type="transmembrane region" description="Helical" evidence="10">
    <location>
        <begin position="103"/>
        <end position="132"/>
    </location>
</feature>
<evidence type="ECO:0000256" key="4">
    <source>
        <dbReference type="ARBA" id="ARBA00022989"/>
    </source>
</evidence>
<feature type="transmembrane region" description="Helical" evidence="10">
    <location>
        <begin position="319"/>
        <end position="345"/>
    </location>
</feature>
<dbReference type="GO" id="GO:0004930">
    <property type="term" value="F:G protein-coupled receptor activity"/>
    <property type="evidence" value="ECO:0007669"/>
    <property type="project" value="UniProtKB-KW"/>
</dbReference>
<evidence type="ECO:0000313" key="12">
    <source>
        <dbReference type="EMBL" id="TRY72051.1"/>
    </source>
</evidence>
<keyword evidence="8 9" id="KW-0807">Transducer</keyword>
<feature type="transmembrane region" description="Helical" evidence="10">
    <location>
        <begin position="279"/>
        <end position="299"/>
    </location>
</feature>
<dbReference type="Proteomes" id="UP000318571">
    <property type="component" value="Chromosome 7"/>
</dbReference>
<comment type="similarity">
    <text evidence="2 9">Belongs to the G-protein coupled receptor 1 family.</text>
</comment>
<protein>
    <recommendedName>
        <fullName evidence="11">G-protein coupled receptors family 1 profile domain-containing protein</fullName>
    </recommendedName>
</protein>
<feature type="domain" description="G-protein coupled receptors family 1 profile" evidence="11">
    <location>
        <begin position="122"/>
        <end position="378"/>
    </location>
</feature>
<dbReference type="Pfam" id="PF00001">
    <property type="entry name" value="7tm_1"/>
    <property type="match status" value="1"/>
</dbReference>
<keyword evidence="3 9" id="KW-0812">Transmembrane</keyword>
<organism evidence="12 13">
    <name type="scientific">Tigriopus californicus</name>
    <name type="common">Marine copepod</name>
    <dbReference type="NCBI Taxonomy" id="6832"/>
    <lineage>
        <taxon>Eukaryota</taxon>
        <taxon>Metazoa</taxon>
        <taxon>Ecdysozoa</taxon>
        <taxon>Arthropoda</taxon>
        <taxon>Crustacea</taxon>
        <taxon>Multicrustacea</taxon>
        <taxon>Hexanauplia</taxon>
        <taxon>Copepoda</taxon>
        <taxon>Harpacticoida</taxon>
        <taxon>Harpacticidae</taxon>
        <taxon>Tigriopus</taxon>
    </lineage>
</organism>
<dbReference type="OMA" id="ANCLAFR"/>
<comment type="caution">
    <text evidence="12">The sequence shown here is derived from an EMBL/GenBank/DDBJ whole genome shotgun (WGS) entry which is preliminary data.</text>
</comment>
<keyword evidence="6 10" id="KW-0472">Membrane</keyword>
<dbReference type="PROSITE" id="PS00237">
    <property type="entry name" value="G_PROTEIN_RECEP_F1_1"/>
    <property type="match status" value="1"/>
</dbReference>
<name>A0A553P2Z8_TIGCA</name>
<keyword evidence="13" id="KW-1185">Reference proteome</keyword>
<evidence type="ECO:0000259" key="11">
    <source>
        <dbReference type="PROSITE" id="PS50262"/>
    </source>
</evidence>
<keyword evidence="5 9" id="KW-0297">G-protein coupled receptor</keyword>
<dbReference type="Gene3D" id="1.20.1070.10">
    <property type="entry name" value="Rhodopsin 7-helix transmembrane proteins"/>
    <property type="match status" value="1"/>
</dbReference>
<gene>
    <name evidence="12" type="ORF">TCAL_11191</name>
</gene>
<reference evidence="12 13" key="1">
    <citation type="journal article" date="2018" name="Nat. Ecol. Evol.">
        <title>Genomic signatures of mitonuclear coevolution across populations of Tigriopus californicus.</title>
        <authorList>
            <person name="Barreto F.S."/>
            <person name="Watson E.T."/>
            <person name="Lima T.G."/>
            <person name="Willett C.S."/>
            <person name="Edmands S."/>
            <person name="Li W."/>
            <person name="Burton R.S."/>
        </authorList>
    </citation>
    <scope>NUCLEOTIDE SEQUENCE [LARGE SCALE GENOMIC DNA]</scope>
    <source>
        <strain evidence="12 13">San Diego</strain>
    </source>
</reference>
<evidence type="ECO:0000256" key="8">
    <source>
        <dbReference type="ARBA" id="ARBA00023224"/>
    </source>
</evidence>
<evidence type="ECO:0000256" key="10">
    <source>
        <dbReference type="SAM" id="Phobius"/>
    </source>
</evidence>
<feature type="transmembrane region" description="Helical" evidence="10">
    <location>
        <begin position="357"/>
        <end position="381"/>
    </location>
</feature>
<feature type="transmembrane region" description="Helical" evidence="10">
    <location>
        <begin position="224"/>
        <end position="244"/>
    </location>
</feature>
<evidence type="ECO:0000256" key="6">
    <source>
        <dbReference type="ARBA" id="ARBA00023136"/>
    </source>
</evidence>
<dbReference type="GO" id="GO:0016020">
    <property type="term" value="C:membrane"/>
    <property type="evidence" value="ECO:0007669"/>
    <property type="project" value="UniProtKB-SubCell"/>
</dbReference>
<accession>A0A553P2Z8</accession>
<evidence type="ECO:0000256" key="2">
    <source>
        <dbReference type="ARBA" id="ARBA00010663"/>
    </source>
</evidence>
<dbReference type="STRING" id="6832.A0A553P2Z8"/>
<dbReference type="PRINTS" id="PR00237">
    <property type="entry name" value="GPCRRHODOPSN"/>
</dbReference>
<dbReference type="AlphaFoldDB" id="A0A553P2Z8"/>
<feature type="transmembrane region" description="Helical" evidence="10">
    <location>
        <begin position="193"/>
        <end position="212"/>
    </location>
</feature>
<evidence type="ECO:0000313" key="13">
    <source>
        <dbReference type="Proteomes" id="UP000318571"/>
    </source>
</evidence>
<proteinExistence type="inferred from homology"/>
<evidence type="ECO:0000256" key="7">
    <source>
        <dbReference type="ARBA" id="ARBA00023170"/>
    </source>
</evidence>
<keyword evidence="4 10" id="KW-1133">Transmembrane helix</keyword>
<dbReference type="PROSITE" id="PS50262">
    <property type="entry name" value="G_PROTEIN_RECEP_F1_2"/>
    <property type="match status" value="1"/>
</dbReference>
<evidence type="ECO:0000256" key="1">
    <source>
        <dbReference type="ARBA" id="ARBA00004141"/>
    </source>
</evidence>
<evidence type="ECO:0000256" key="5">
    <source>
        <dbReference type="ARBA" id="ARBA00023040"/>
    </source>
</evidence>
<evidence type="ECO:0000256" key="3">
    <source>
        <dbReference type="ARBA" id="ARBA00022692"/>
    </source>
</evidence>
<feature type="transmembrane region" description="Helical" evidence="10">
    <location>
        <begin position="144"/>
        <end position="168"/>
    </location>
</feature>
<keyword evidence="7 9" id="KW-0675">Receptor</keyword>
<dbReference type="PANTHER" id="PTHR24235:SF12">
    <property type="entry name" value="G-PROTEIN COUPLED RECEPTORS FAMILY 1 PROFILE DOMAIN-CONTAINING PROTEIN"/>
    <property type="match status" value="1"/>
</dbReference>
<dbReference type="EMBL" id="VCGU01000008">
    <property type="protein sequence ID" value="TRY72051.1"/>
    <property type="molecule type" value="Genomic_DNA"/>
</dbReference>